<dbReference type="GO" id="GO:0016884">
    <property type="term" value="F:carbon-nitrogen ligase activity, with glutamine as amido-N-donor"/>
    <property type="evidence" value="ECO:0007669"/>
    <property type="project" value="InterPro"/>
</dbReference>
<protein>
    <recommendedName>
        <fullName evidence="2">GatB/YqeY domain-containing protein</fullName>
    </recommendedName>
</protein>
<dbReference type="SUPFAM" id="SSF89095">
    <property type="entry name" value="GatB/YqeY motif"/>
    <property type="match status" value="1"/>
</dbReference>
<evidence type="ECO:0008006" key="2">
    <source>
        <dbReference type="Google" id="ProtNLM"/>
    </source>
</evidence>
<name>A0A382B896_9ZZZZ</name>
<evidence type="ECO:0000313" key="1">
    <source>
        <dbReference type="EMBL" id="SVB10015.1"/>
    </source>
</evidence>
<dbReference type="InterPro" id="IPR023168">
    <property type="entry name" value="GatB_Yqey_C_2"/>
</dbReference>
<accession>A0A382B896</accession>
<dbReference type="Pfam" id="PF09424">
    <property type="entry name" value="YqeY"/>
    <property type="match status" value="1"/>
</dbReference>
<sequence>MSLLTQIQEDIKTALRSGERLKLTTLRILLSVIQKREKDTGQEITDDAILAIIEKQVQLRKEAAELYQAADRLELFEKENEEATILQGYLPEKLDELELTKIIETIISNTGAETIQDMGRVMAELKNQSQGSIDMKQASGIVRMLLSR</sequence>
<dbReference type="AlphaFoldDB" id="A0A382B896"/>
<dbReference type="PANTHER" id="PTHR28055">
    <property type="entry name" value="ALTERED INHERITANCE OF MITOCHONDRIA PROTEIN 41, MITOCHONDRIAL"/>
    <property type="match status" value="1"/>
</dbReference>
<dbReference type="InterPro" id="IPR019004">
    <property type="entry name" value="YqeY/Aim41"/>
</dbReference>
<proteinExistence type="predicted"/>
<dbReference type="Gene3D" id="1.10.1510.10">
    <property type="entry name" value="Uncharacterised protein YqeY/AIM41 PF09424, N-terminal domain"/>
    <property type="match status" value="1"/>
</dbReference>
<dbReference type="PANTHER" id="PTHR28055:SF1">
    <property type="entry name" value="ALTERED INHERITANCE OF MITOCHONDRIA PROTEIN 41, MITOCHONDRIAL"/>
    <property type="match status" value="1"/>
</dbReference>
<reference evidence="1" key="1">
    <citation type="submission" date="2018-05" db="EMBL/GenBank/DDBJ databases">
        <authorList>
            <person name="Lanie J.A."/>
            <person name="Ng W.-L."/>
            <person name="Kazmierczak K.M."/>
            <person name="Andrzejewski T.M."/>
            <person name="Davidsen T.M."/>
            <person name="Wayne K.J."/>
            <person name="Tettelin H."/>
            <person name="Glass J.I."/>
            <person name="Rusch D."/>
            <person name="Podicherti R."/>
            <person name="Tsui H.-C.T."/>
            <person name="Winkler M.E."/>
        </authorList>
    </citation>
    <scope>NUCLEOTIDE SEQUENCE</scope>
</reference>
<dbReference type="EMBL" id="UINC01028651">
    <property type="protein sequence ID" value="SVB10015.1"/>
    <property type="molecule type" value="Genomic_DNA"/>
</dbReference>
<dbReference type="InterPro" id="IPR003789">
    <property type="entry name" value="Asn/Gln_tRNA_amidoTrase-B-like"/>
</dbReference>
<gene>
    <name evidence="1" type="ORF">METZ01_LOCUS162869</name>
</gene>
<dbReference type="Gene3D" id="1.10.10.410">
    <property type="match status" value="1"/>
</dbReference>
<dbReference type="InterPro" id="IPR042184">
    <property type="entry name" value="YqeY/Aim41_N"/>
</dbReference>
<organism evidence="1">
    <name type="scientific">marine metagenome</name>
    <dbReference type="NCBI Taxonomy" id="408172"/>
    <lineage>
        <taxon>unclassified sequences</taxon>
        <taxon>metagenomes</taxon>
        <taxon>ecological metagenomes</taxon>
    </lineage>
</organism>